<dbReference type="GO" id="GO:0000166">
    <property type="term" value="F:nucleotide binding"/>
    <property type="evidence" value="ECO:0007669"/>
    <property type="project" value="InterPro"/>
</dbReference>
<dbReference type="Gene3D" id="1.10.287.690">
    <property type="entry name" value="Helix hairpin bin"/>
    <property type="match status" value="1"/>
</dbReference>
<dbReference type="RefSeq" id="XP_022466508.1">
    <property type="nucleotide sequence ID" value="XM_022610187.1"/>
</dbReference>
<comment type="similarity">
    <text evidence="3 20">Belongs to the DNA polymerase type-B family.</text>
</comment>
<organism evidence="27 28">
    <name type="scientific">Huiozyma naganishii (strain ATCC MYA-139 / BCRC 22969 / CBS 8797 / KCTC 17520 / NBRC 10181 / NCYC 3082 / Yp74L-3)</name>
    <name type="common">Yeast</name>
    <name type="synonym">Kazachstania naganishii</name>
    <dbReference type="NCBI Taxonomy" id="1071383"/>
    <lineage>
        <taxon>Eukaryota</taxon>
        <taxon>Fungi</taxon>
        <taxon>Dikarya</taxon>
        <taxon>Ascomycota</taxon>
        <taxon>Saccharomycotina</taxon>
        <taxon>Saccharomycetes</taxon>
        <taxon>Saccharomycetales</taxon>
        <taxon>Saccharomycetaceae</taxon>
        <taxon>Huiozyma</taxon>
    </lineage>
</organism>
<keyword evidence="8 20" id="KW-0479">Metal-binding</keyword>
<evidence type="ECO:0000256" key="20">
    <source>
        <dbReference type="RuleBase" id="RU000442"/>
    </source>
</evidence>
<dbReference type="InterPro" id="IPR036397">
    <property type="entry name" value="RNaseH_sf"/>
</dbReference>
<dbReference type="EC" id="2.7.7.7" evidence="20"/>
<dbReference type="InterPro" id="IPR056447">
    <property type="entry name" value="REV3_N"/>
</dbReference>
<dbReference type="InterPro" id="IPR006134">
    <property type="entry name" value="DNA-dir_DNA_pol_B_multi_dom"/>
</dbReference>
<keyword evidence="12 20" id="KW-0239">DNA-directed DNA polymerase</keyword>
<evidence type="ECO:0000256" key="17">
    <source>
        <dbReference type="ARBA" id="ARBA00023242"/>
    </source>
</evidence>
<evidence type="ECO:0000256" key="1">
    <source>
        <dbReference type="ARBA" id="ARBA00001966"/>
    </source>
</evidence>
<dbReference type="GO" id="GO:0005634">
    <property type="term" value="C:nucleus"/>
    <property type="evidence" value="ECO:0007669"/>
    <property type="project" value="UniProtKB-SubCell"/>
</dbReference>
<evidence type="ECO:0000256" key="21">
    <source>
        <dbReference type="SAM" id="MobiDB-lite"/>
    </source>
</evidence>
<dbReference type="GO" id="GO:0008270">
    <property type="term" value="F:zinc ion binding"/>
    <property type="evidence" value="ECO:0007669"/>
    <property type="project" value="UniProtKB-KW"/>
</dbReference>
<feature type="domain" description="C4-type zinc-finger of DNA polymerase delta" evidence="24">
    <location>
        <begin position="1408"/>
        <end position="1489"/>
    </location>
</feature>
<evidence type="ECO:0000256" key="11">
    <source>
        <dbReference type="ARBA" id="ARBA00022833"/>
    </source>
</evidence>
<keyword evidence="13 20" id="KW-0408">Iron</keyword>
<dbReference type="Pfam" id="PF24055">
    <property type="entry name" value="POL3_N"/>
    <property type="match status" value="1"/>
</dbReference>
<dbReference type="InterPro" id="IPR056435">
    <property type="entry name" value="DPOD/Z_N"/>
</dbReference>
<dbReference type="Pfam" id="PF00136">
    <property type="entry name" value="DNA_pol_B"/>
    <property type="match status" value="1"/>
</dbReference>
<dbReference type="CDD" id="cd05778">
    <property type="entry name" value="DNA_polB_zeta_exo"/>
    <property type="match status" value="1"/>
</dbReference>
<dbReference type="Pfam" id="PF14260">
    <property type="entry name" value="zf-C4pol"/>
    <property type="match status" value="1"/>
</dbReference>
<dbReference type="Gene3D" id="1.10.132.60">
    <property type="entry name" value="DNA polymerase family B, C-terminal domain"/>
    <property type="match status" value="1"/>
</dbReference>
<feature type="domain" description="DNA polymerase zeta catalytic subunit N-terminal" evidence="26">
    <location>
        <begin position="21"/>
        <end position="75"/>
    </location>
</feature>
<evidence type="ECO:0000256" key="2">
    <source>
        <dbReference type="ARBA" id="ARBA00004123"/>
    </source>
</evidence>
<evidence type="ECO:0000256" key="7">
    <source>
        <dbReference type="ARBA" id="ARBA00022705"/>
    </source>
</evidence>
<reference evidence="28" key="2">
    <citation type="submission" date="2012-08" db="EMBL/GenBank/DDBJ databases">
        <title>Genome sequence of Kazachstania naganishii.</title>
        <authorList>
            <person name="Gordon J.L."/>
            <person name="Armisen D."/>
            <person name="Proux-Wera E."/>
            <person name="OhEigeartaigh S.S."/>
            <person name="Byrne K.P."/>
            <person name="Wolfe K.H."/>
        </authorList>
    </citation>
    <scope>NUCLEOTIDE SEQUENCE [LARGE SCALE GENOMIC DNA]</scope>
    <source>
        <strain evidence="28">ATCC MYA-139 / BCRC 22969 / CBS 8797 / CCRC 22969 / KCTC 17520 / NBRC 10181 / NCYC 3082</strain>
    </source>
</reference>
<dbReference type="KEGG" id="kng:KNAG_0J01820"/>
<dbReference type="eggNOG" id="KOG0968">
    <property type="taxonomic scope" value="Eukaryota"/>
</dbReference>
<feature type="domain" description="DNA-directed DNA polymerase family B multifunctional" evidence="22">
    <location>
        <begin position="922"/>
        <end position="1372"/>
    </location>
</feature>
<dbReference type="Pfam" id="PF24065">
    <property type="entry name" value="REV3_N"/>
    <property type="match status" value="1"/>
</dbReference>
<feature type="region of interest" description="Disordered" evidence="21">
    <location>
        <begin position="404"/>
        <end position="476"/>
    </location>
</feature>
<dbReference type="InterPro" id="IPR012337">
    <property type="entry name" value="RNaseH-like_sf"/>
</dbReference>
<keyword evidence="5 20" id="KW-0808">Transferase</keyword>
<evidence type="ECO:0000256" key="9">
    <source>
        <dbReference type="ARBA" id="ARBA00022763"/>
    </source>
</evidence>
<comment type="subunit">
    <text evidence="19">Forms DNA polymerase zeta with REV7.</text>
</comment>
<evidence type="ECO:0000256" key="18">
    <source>
        <dbReference type="ARBA" id="ARBA00049244"/>
    </source>
</evidence>
<keyword evidence="9" id="KW-0227">DNA damage</keyword>
<dbReference type="FunFam" id="1.10.132.60:FF:000007">
    <property type="entry name" value="DNA polymerase"/>
    <property type="match status" value="1"/>
</dbReference>
<feature type="compositionally biased region" description="Acidic residues" evidence="21">
    <location>
        <begin position="462"/>
        <end position="472"/>
    </location>
</feature>
<keyword evidence="4 20" id="KW-0004">4Fe-4S</keyword>
<proteinExistence type="inferred from homology"/>
<reference evidence="27 28" key="1">
    <citation type="journal article" date="2011" name="Proc. Natl. Acad. Sci. U.S.A.">
        <title>Evolutionary erosion of yeast sex chromosomes by mating-type switching accidents.</title>
        <authorList>
            <person name="Gordon J.L."/>
            <person name="Armisen D."/>
            <person name="Proux-Wera E."/>
            <person name="Oheigeartaigh S.S."/>
            <person name="Byrne K.P."/>
            <person name="Wolfe K.H."/>
        </authorList>
    </citation>
    <scope>NUCLEOTIDE SEQUENCE [LARGE SCALE GENOMIC DNA]</scope>
    <source>
        <strain evidence="28">ATCC MYA-139 / BCRC 22969 / CBS 8797 / CCRC 22969 / KCTC 17520 / NBRC 10181 / NCYC 3082</strain>
    </source>
</reference>
<dbReference type="Proteomes" id="UP000006310">
    <property type="component" value="Chromosome 10"/>
</dbReference>
<dbReference type="OrthoDB" id="2414538at2759"/>
<feature type="domain" description="DNA polymerase delta/zeta catalytic subunit N-terminal" evidence="25">
    <location>
        <begin position="76"/>
        <end position="183"/>
    </location>
</feature>
<evidence type="ECO:0000256" key="13">
    <source>
        <dbReference type="ARBA" id="ARBA00023004"/>
    </source>
</evidence>
<keyword evidence="17 20" id="KW-0539">Nucleus</keyword>
<keyword evidence="7 20" id="KW-0235">DNA replication</keyword>
<evidence type="ECO:0000256" key="5">
    <source>
        <dbReference type="ARBA" id="ARBA00022679"/>
    </source>
</evidence>
<dbReference type="InterPro" id="IPR025687">
    <property type="entry name" value="Znf-C4pol"/>
</dbReference>
<dbReference type="GO" id="GO:0070987">
    <property type="term" value="P:error-free translesion synthesis"/>
    <property type="evidence" value="ECO:0007669"/>
    <property type="project" value="EnsemblFungi"/>
</dbReference>
<dbReference type="STRING" id="1071383.J7RR04"/>
<keyword evidence="11 20" id="KW-0862">Zinc</keyword>
<dbReference type="SUPFAM" id="SSF53098">
    <property type="entry name" value="Ribonuclease H-like"/>
    <property type="match status" value="1"/>
</dbReference>
<sequence length="1514" mass="174565">MTSTTETSSDISLSDLDSEMIHIQMNNYDSYMCKPSTLLDTNHGTSLPLNKYEYVPVIRIYGNIPSGHQTLCHVHGIFPYIFIPYDGEFKNETSTIVNQKCTQLHLTLENRIRVLFFQNKKSKNQDKGPGYNSGEKPESPINQLGNLKYIANVSVVKGMPFYGYHTNWSLFYKICLLNPSHVHRVTDLIRNGAALNSDIEVFEAHIPYILQFLTDFNLFGCYWIKLQKCYFRQPVLNELLDINNLTMTQELDQFLAKFVKDGFNVLHNAEFRRVGNGLLEMDILPNFIRNIDELHHTDIQRVFYRKSEDKEEPDKTQYVTSTKRMATDIAVLRQMVGLKKYRVAPDVERLSDFNADWQYSKENKNLYDKAMNCTNALFNETSSMDDFMKNKDVYANVPRPFESLPDLWPQEPDVLRKPPHSQMGPPATVSNNTVPQETYHGTHDEQHNEMQLDDNLNKNETDPFDEPDDLGDLGESNKMYEDVSLTQKFSMDKELTQSMAKKKENHLPREPNLHSTSEVIKRKGIVSKRKTSNAGHSTYIFKKPKVDFKTILDDLCDQGHPKIDYQDPYFSNPIDLEEKPYVYAGKRFEITSTHLSDRIPITFNSDSIVSKSKTVTKLFNTWKYIKKPPSFQKVTNECKEQRIKKDQSQIEKYSDSKFGYKYKSPGSYKKKEKKIHDQLTHMSLEVHVNTRGDKNPDPLIDEVVIIFWCIDNETYPFELPLETEGIMCVIDDFSNKHQMTKIEQACHPLTVAFYEKEFDMFDALTDLVLLFDPDILSGFEVHMSSWGYIIDRCNKIHKFDFISELARTSQQRKSKGKDAWGHNHSTDITITGRHMLNIWRLMRSNLTLTQYTIENIAYHLLHYRLPRYSYKSLTCMWNVNEMVSSLKTVIMYWQTRVRINIEILTKDDFIARTTEFSRLLGIDFHSVYHRGSQYRVESFLRRICGSENFLLLSPSKIAVKEQKALECVPLIMEPESAFYKSPLVVLDFQSLYPSVMVAQNYCYSTMIGKVGDLNLEDNKIGVTKVHLEKGVLKILKDDVNISPNGIVYVKPDIRKSMLAKMLTEILDLRVMVKKTMSQLDDPPASLKKQLNNRQVALKLLANVTYGYTSASFSGRMPCSELADSIVQTGREILQKAIDLIEMNDHWGAKVVYGDTDSLFVYLPGKSKEDAFRIGEEISIAVSKANPAPIFLKFEKVYHPSILVSKKRYVGYAFEKRNQKEPIFDAKGIETIRRDGHPAQQKIVEKSLRLLFDTKDLSAVKKYVQEQFTKIEENNVSIQDFCFAKEVKLGAYKSEQTAPPGAVVAARQNEHDHRAHPQYKERIPYVVIRGKAGDTLRSRSISPAEFLANPNCLLDAEYYIMKTLVPPLSRLFNIMGINVTEWTYDLTRFNRHSAVGNKLTDNVGTSQLCTNCSTNVISSENSLLCLKCEQDRSGTVANLLIDKLSRVETMSRLDTVCRVCSYKYSRDASYQGESFARSCESYDCPIYYQRIKADRKLIDNNAIRKQMLLESLNDW</sequence>
<evidence type="ECO:0000256" key="16">
    <source>
        <dbReference type="ARBA" id="ARBA00023204"/>
    </source>
</evidence>
<dbReference type="Gene3D" id="3.30.420.10">
    <property type="entry name" value="Ribonuclease H-like superfamily/Ribonuclease H"/>
    <property type="match status" value="1"/>
</dbReference>
<dbReference type="SMART" id="SM00486">
    <property type="entry name" value="POLBc"/>
    <property type="match status" value="1"/>
</dbReference>
<evidence type="ECO:0000259" key="23">
    <source>
        <dbReference type="Pfam" id="PF03104"/>
    </source>
</evidence>
<dbReference type="OMA" id="GRNKMGF"/>
<dbReference type="GO" id="GO:0000724">
    <property type="term" value="P:double-strand break repair via homologous recombination"/>
    <property type="evidence" value="ECO:0007669"/>
    <property type="project" value="TreeGrafter"/>
</dbReference>
<comment type="subcellular location">
    <subcellularLocation>
        <location evidence="2 20">Nucleus</location>
    </subcellularLocation>
</comment>
<dbReference type="InterPro" id="IPR043502">
    <property type="entry name" value="DNA/RNA_pol_sf"/>
</dbReference>
<keyword evidence="16" id="KW-0234">DNA repair</keyword>
<dbReference type="CDD" id="cd05534">
    <property type="entry name" value="POLBc_zeta"/>
    <property type="match status" value="1"/>
</dbReference>
<dbReference type="InterPro" id="IPR030559">
    <property type="entry name" value="PolZ_Rev3"/>
</dbReference>
<dbReference type="InterPro" id="IPR042087">
    <property type="entry name" value="DNA_pol_B_thumb"/>
</dbReference>
<dbReference type="PROSITE" id="PS00116">
    <property type="entry name" value="DNA_POLYMERASE_B"/>
    <property type="match status" value="1"/>
</dbReference>
<feature type="compositionally biased region" description="Basic and acidic residues" evidence="21">
    <location>
        <begin position="440"/>
        <end position="461"/>
    </location>
</feature>
<dbReference type="Pfam" id="PF03104">
    <property type="entry name" value="DNA_pol_B_exo1"/>
    <property type="match status" value="1"/>
</dbReference>
<keyword evidence="6 20" id="KW-0548">Nucleotidyltransferase</keyword>
<evidence type="ECO:0000313" key="27">
    <source>
        <dbReference type="EMBL" id="CCK72263.1"/>
    </source>
</evidence>
<dbReference type="SUPFAM" id="SSF56672">
    <property type="entry name" value="DNA/RNA polymerases"/>
    <property type="match status" value="1"/>
</dbReference>
<evidence type="ECO:0000259" key="25">
    <source>
        <dbReference type="Pfam" id="PF24055"/>
    </source>
</evidence>
<evidence type="ECO:0000256" key="6">
    <source>
        <dbReference type="ARBA" id="ARBA00022695"/>
    </source>
</evidence>
<evidence type="ECO:0000256" key="12">
    <source>
        <dbReference type="ARBA" id="ARBA00022932"/>
    </source>
</evidence>
<dbReference type="FunFam" id="3.30.420.10:FF:000024">
    <property type="entry name" value="DNA polymerase zeta catalytic subunit"/>
    <property type="match status" value="1"/>
</dbReference>
<feature type="domain" description="DNA-directed DNA polymerase family B exonuclease" evidence="23">
    <location>
        <begin position="644"/>
        <end position="856"/>
    </location>
</feature>
<dbReference type="GO" id="GO:0051539">
    <property type="term" value="F:4 iron, 4 sulfur cluster binding"/>
    <property type="evidence" value="ECO:0007669"/>
    <property type="project" value="UniProtKB-KW"/>
</dbReference>
<dbReference type="InterPro" id="IPR017964">
    <property type="entry name" value="DNA-dir_DNA_pol_B_CS"/>
</dbReference>
<dbReference type="GO" id="GO:0042276">
    <property type="term" value="P:error-prone translesion synthesis"/>
    <property type="evidence" value="ECO:0007669"/>
    <property type="project" value="EnsemblFungi"/>
</dbReference>
<accession>J7RR04</accession>
<dbReference type="GO" id="GO:0006260">
    <property type="term" value="P:DNA replication"/>
    <property type="evidence" value="ECO:0007669"/>
    <property type="project" value="UniProtKB-KW"/>
</dbReference>
<dbReference type="InterPro" id="IPR006133">
    <property type="entry name" value="DNA-dir_DNA_pol_B_exonuc"/>
</dbReference>
<evidence type="ECO:0000259" key="26">
    <source>
        <dbReference type="Pfam" id="PF24065"/>
    </source>
</evidence>
<dbReference type="FunFam" id="1.10.287.690:FF:000002">
    <property type="entry name" value="DNA polymerase zeta"/>
    <property type="match status" value="1"/>
</dbReference>
<dbReference type="GO" id="GO:0016035">
    <property type="term" value="C:zeta DNA polymerase complex"/>
    <property type="evidence" value="ECO:0007669"/>
    <property type="project" value="EnsemblFungi"/>
</dbReference>
<evidence type="ECO:0000256" key="10">
    <source>
        <dbReference type="ARBA" id="ARBA00022771"/>
    </source>
</evidence>
<dbReference type="GO" id="GO:0003887">
    <property type="term" value="F:DNA-directed DNA polymerase activity"/>
    <property type="evidence" value="ECO:0007669"/>
    <property type="project" value="UniProtKB-KW"/>
</dbReference>
<dbReference type="GO" id="GO:0003677">
    <property type="term" value="F:DNA binding"/>
    <property type="evidence" value="ECO:0007669"/>
    <property type="project" value="UniProtKB-KW"/>
</dbReference>
<dbReference type="InterPro" id="IPR006172">
    <property type="entry name" value="DNA-dir_DNA_pol_B"/>
</dbReference>
<evidence type="ECO:0000259" key="24">
    <source>
        <dbReference type="Pfam" id="PF14260"/>
    </source>
</evidence>
<dbReference type="HOGENOM" id="CLU_000203_3_1_1"/>
<dbReference type="PANTHER" id="PTHR45812">
    <property type="entry name" value="DNA POLYMERASE ZETA CATALYTIC SUBUNIT"/>
    <property type="match status" value="1"/>
</dbReference>
<keyword evidence="28" id="KW-1185">Reference proteome</keyword>
<comment type="cofactor">
    <cofactor evidence="1 20">
        <name>[4Fe-4S] cluster</name>
        <dbReference type="ChEBI" id="CHEBI:49883"/>
    </cofactor>
</comment>
<dbReference type="GO" id="GO:0005739">
    <property type="term" value="C:mitochondrion"/>
    <property type="evidence" value="ECO:0007669"/>
    <property type="project" value="EnsemblFungi"/>
</dbReference>
<evidence type="ECO:0000313" key="28">
    <source>
        <dbReference type="Proteomes" id="UP000006310"/>
    </source>
</evidence>
<feature type="compositionally biased region" description="Basic and acidic residues" evidence="21">
    <location>
        <begin position="501"/>
        <end position="512"/>
    </location>
</feature>
<keyword evidence="10 20" id="KW-0863">Zinc-finger</keyword>
<protein>
    <recommendedName>
        <fullName evidence="20">DNA polymerase</fullName>
        <ecNumber evidence="20">2.7.7.7</ecNumber>
    </recommendedName>
</protein>
<evidence type="ECO:0000256" key="4">
    <source>
        <dbReference type="ARBA" id="ARBA00022485"/>
    </source>
</evidence>
<dbReference type="GeneID" id="34528018"/>
<dbReference type="EMBL" id="HE978323">
    <property type="protein sequence ID" value="CCK72263.1"/>
    <property type="molecule type" value="Genomic_DNA"/>
</dbReference>
<dbReference type="Gene3D" id="3.30.342.10">
    <property type="entry name" value="DNA Polymerase, chain B, domain 1"/>
    <property type="match status" value="1"/>
</dbReference>
<evidence type="ECO:0000256" key="3">
    <source>
        <dbReference type="ARBA" id="ARBA00005755"/>
    </source>
</evidence>
<dbReference type="PRINTS" id="PR00106">
    <property type="entry name" value="DNAPOLB"/>
</dbReference>
<evidence type="ECO:0000256" key="8">
    <source>
        <dbReference type="ARBA" id="ARBA00022723"/>
    </source>
</evidence>
<keyword evidence="15 20" id="KW-0238">DNA-binding</keyword>
<gene>
    <name evidence="27" type="primary">KNAG0J01820</name>
    <name evidence="27" type="ordered locus">KNAG_0J01820</name>
</gene>
<evidence type="ECO:0000256" key="15">
    <source>
        <dbReference type="ARBA" id="ARBA00023125"/>
    </source>
</evidence>
<evidence type="ECO:0000256" key="19">
    <source>
        <dbReference type="ARBA" id="ARBA00066055"/>
    </source>
</evidence>
<dbReference type="Gene3D" id="3.90.1600.10">
    <property type="entry name" value="Palm domain of DNA polymerase"/>
    <property type="match status" value="1"/>
</dbReference>
<dbReference type="PANTHER" id="PTHR45812:SF1">
    <property type="entry name" value="DNA POLYMERASE ZETA CATALYTIC SUBUNIT"/>
    <property type="match status" value="1"/>
</dbReference>
<keyword evidence="14 20" id="KW-0411">Iron-sulfur</keyword>
<evidence type="ECO:0000256" key="14">
    <source>
        <dbReference type="ARBA" id="ARBA00023014"/>
    </source>
</evidence>
<dbReference type="InterPro" id="IPR023211">
    <property type="entry name" value="DNA_pol_palm_dom_sf"/>
</dbReference>
<name>J7RR04_HUIN7</name>
<feature type="region of interest" description="Disordered" evidence="21">
    <location>
        <begin position="501"/>
        <end position="530"/>
    </location>
</feature>
<comment type="catalytic activity">
    <reaction evidence="18 20">
        <text>DNA(n) + a 2'-deoxyribonucleoside 5'-triphosphate = DNA(n+1) + diphosphate</text>
        <dbReference type="Rhea" id="RHEA:22508"/>
        <dbReference type="Rhea" id="RHEA-COMP:17339"/>
        <dbReference type="Rhea" id="RHEA-COMP:17340"/>
        <dbReference type="ChEBI" id="CHEBI:33019"/>
        <dbReference type="ChEBI" id="CHEBI:61560"/>
        <dbReference type="ChEBI" id="CHEBI:173112"/>
        <dbReference type="EC" id="2.7.7.7"/>
    </reaction>
</comment>
<evidence type="ECO:0000259" key="22">
    <source>
        <dbReference type="Pfam" id="PF00136"/>
    </source>
</evidence>